<dbReference type="Proteomes" id="UP000250266">
    <property type="component" value="Unassembled WGS sequence"/>
</dbReference>
<evidence type="ECO:0008006" key="3">
    <source>
        <dbReference type="Google" id="ProtNLM"/>
    </source>
</evidence>
<dbReference type="AlphaFoldDB" id="A0A8E2DYY4"/>
<gene>
    <name evidence="1" type="ORF">K432DRAFT_469999</name>
</gene>
<accession>A0A8E2DYY4</accession>
<organism evidence="1 2">
    <name type="scientific">Lepidopterella palustris CBS 459.81</name>
    <dbReference type="NCBI Taxonomy" id="1314670"/>
    <lineage>
        <taxon>Eukaryota</taxon>
        <taxon>Fungi</taxon>
        <taxon>Dikarya</taxon>
        <taxon>Ascomycota</taxon>
        <taxon>Pezizomycotina</taxon>
        <taxon>Dothideomycetes</taxon>
        <taxon>Pleosporomycetidae</taxon>
        <taxon>Mytilinidiales</taxon>
        <taxon>Argynnaceae</taxon>
        <taxon>Lepidopterella</taxon>
    </lineage>
</organism>
<proteinExistence type="predicted"/>
<dbReference type="EMBL" id="KV745502">
    <property type="protein sequence ID" value="OCK74341.1"/>
    <property type="molecule type" value="Genomic_DNA"/>
</dbReference>
<keyword evidence="2" id="KW-1185">Reference proteome</keyword>
<protein>
    <recommendedName>
        <fullName evidence="3">Transposase</fullName>
    </recommendedName>
</protein>
<evidence type="ECO:0000313" key="1">
    <source>
        <dbReference type="EMBL" id="OCK74341.1"/>
    </source>
</evidence>
<dbReference type="OrthoDB" id="5410680at2759"/>
<sequence length="69" mass="7609">MEVHTKSPCSPPLISCQQNLTMSAPRPYISGNSSESNMIEPCWSHIKRVTAREGAPKNRAEAENVQIQA</sequence>
<name>A0A8E2DYY4_9PEZI</name>
<evidence type="ECO:0000313" key="2">
    <source>
        <dbReference type="Proteomes" id="UP000250266"/>
    </source>
</evidence>
<reference evidence="1 2" key="1">
    <citation type="journal article" date="2016" name="Nat. Commun.">
        <title>Ectomycorrhizal ecology is imprinted in the genome of the dominant symbiotic fungus Cenococcum geophilum.</title>
        <authorList>
            <consortium name="DOE Joint Genome Institute"/>
            <person name="Peter M."/>
            <person name="Kohler A."/>
            <person name="Ohm R.A."/>
            <person name="Kuo A."/>
            <person name="Krutzmann J."/>
            <person name="Morin E."/>
            <person name="Arend M."/>
            <person name="Barry K.W."/>
            <person name="Binder M."/>
            <person name="Choi C."/>
            <person name="Clum A."/>
            <person name="Copeland A."/>
            <person name="Grisel N."/>
            <person name="Haridas S."/>
            <person name="Kipfer T."/>
            <person name="LaButti K."/>
            <person name="Lindquist E."/>
            <person name="Lipzen A."/>
            <person name="Maire R."/>
            <person name="Meier B."/>
            <person name="Mihaltcheva S."/>
            <person name="Molinier V."/>
            <person name="Murat C."/>
            <person name="Poggeler S."/>
            <person name="Quandt C.A."/>
            <person name="Sperisen C."/>
            <person name="Tritt A."/>
            <person name="Tisserant E."/>
            <person name="Crous P.W."/>
            <person name="Henrissat B."/>
            <person name="Nehls U."/>
            <person name="Egli S."/>
            <person name="Spatafora J.W."/>
            <person name="Grigoriev I.V."/>
            <person name="Martin F.M."/>
        </authorList>
    </citation>
    <scope>NUCLEOTIDE SEQUENCE [LARGE SCALE GENOMIC DNA]</scope>
    <source>
        <strain evidence="1 2">CBS 459.81</strain>
    </source>
</reference>